<accession>A0A402CWL6</accession>
<gene>
    <name evidence="2" type="ORF">CCAX7_62590</name>
</gene>
<name>A0A402CWL6_9BACT</name>
<dbReference type="RefSeq" id="WP_119321748.1">
    <property type="nucleotide sequence ID" value="NZ_AP025739.1"/>
</dbReference>
<keyword evidence="3" id="KW-1185">Reference proteome</keyword>
<evidence type="ECO:0000313" key="3">
    <source>
        <dbReference type="Proteomes" id="UP000287394"/>
    </source>
</evidence>
<feature type="compositionally biased region" description="Low complexity" evidence="1">
    <location>
        <begin position="1"/>
        <end position="10"/>
    </location>
</feature>
<feature type="region of interest" description="Disordered" evidence="1">
    <location>
        <begin position="1"/>
        <end position="37"/>
    </location>
</feature>
<feature type="compositionally biased region" description="Acidic residues" evidence="1">
    <location>
        <begin position="229"/>
        <end position="256"/>
    </location>
</feature>
<dbReference type="Proteomes" id="UP000287394">
    <property type="component" value="Chromosome"/>
</dbReference>
<proteinExistence type="predicted"/>
<dbReference type="KEGG" id="ccot:CCAX7_62590"/>
<dbReference type="EMBL" id="AP025739">
    <property type="protein sequence ID" value="BDI34208.1"/>
    <property type="molecule type" value="Genomic_DNA"/>
</dbReference>
<feature type="region of interest" description="Disordered" evidence="1">
    <location>
        <begin position="220"/>
        <end position="262"/>
    </location>
</feature>
<sequence>MAQSPAQRQKALQKKANKRKQKAAQLRQQAQHQPARLDSKSQIQAAFAWPILETFLTRDWDEEGAIVQALVAREGSNGRIAVGVFLIDLALLGVKNSFVQMFESHAAYSELRTSVLESQHMVSADLNLIAKILRAAVEYAAQFGFRPNSDYRLASQMLAGADADASPVEIPTGGPEGKPLFIAGPHDNVEAILLRLEDRVGPDGYHYVMPGQDDVPGLGEWIEGFAGGVEDEDEDEEGEDGEGEDGEDEEDEDSEEPAAGQS</sequence>
<protein>
    <submittedName>
        <fullName evidence="2">Uncharacterized protein</fullName>
    </submittedName>
</protein>
<feature type="compositionally biased region" description="Low complexity" evidence="1">
    <location>
        <begin position="23"/>
        <end position="36"/>
    </location>
</feature>
<dbReference type="AlphaFoldDB" id="A0A402CWL6"/>
<feature type="compositionally biased region" description="Basic residues" evidence="1">
    <location>
        <begin position="11"/>
        <end position="22"/>
    </location>
</feature>
<reference evidence="2 3" key="1">
    <citation type="journal article" date="2019" name="Int. J. Syst. Evol. Microbiol.">
        <title>Capsulimonas corticalis gen. nov., sp. nov., an aerobic capsulated bacterium, of a novel bacterial order, Capsulimonadales ord. nov., of the class Armatimonadia of the phylum Armatimonadetes.</title>
        <authorList>
            <person name="Li J."/>
            <person name="Kudo C."/>
            <person name="Tonouchi A."/>
        </authorList>
    </citation>
    <scope>NUCLEOTIDE SEQUENCE [LARGE SCALE GENOMIC DNA]</scope>
    <source>
        <strain evidence="2 3">AX-7</strain>
    </source>
</reference>
<evidence type="ECO:0000256" key="1">
    <source>
        <dbReference type="SAM" id="MobiDB-lite"/>
    </source>
</evidence>
<dbReference type="OrthoDB" id="154263at2"/>
<evidence type="ECO:0000313" key="2">
    <source>
        <dbReference type="EMBL" id="BDI34208.1"/>
    </source>
</evidence>
<organism evidence="2 3">
    <name type="scientific">Capsulimonas corticalis</name>
    <dbReference type="NCBI Taxonomy" id="2219043"/>
    <lineage>
        <taxon>Bacteria</taxon>
        <taxon>Bacillati</taxon>
        <taxon>Armatimonadota</taxon>
        <taxon>Armatimonadia</taxon>
        <taxon>Capsulimonadales</taxon>
        <taxon>Capsulimonadaceae</taxon>
        <taxon>Capsulimonas</taxon>
    </lineage>
</organism>